<dbReference type="SUPFAM" id="SSF48310">
    <property type="entry name" value="Aldehyde ferredoxin oxidoreductase, C-terminal domains"/>
    <property type="match status" value="1"/>
</dbReference>
<evidence type="ECO:0000313" key="2">
    <source>
        <dbReference type="EMBL" id="CEO88505.1"/>
    </source>
</evidence>
<dbReference type="AlphaFoldDB" id="A0A0B7MEL1"/>
<protein>
    <submittedName>
        <fullName evidence="2">Aldehyde ferredoxin oxidoreductase, domain 3</fullName>
    </submittedName>
</protein>
<keyword evidence="3" id="KW-1185">Reference proteome</keyword>
<sequence length="129" mass="15205">MAERQFVLDGYGGTDVRGGYRLFSFRAGLNDAAERSHLLFRAILMRNHGRDRDMEVNAIFPTMQYPDPYGETVDWDDWNDLVDMYYDSRGWDRKIGWPYRETWEKYGLKDIADELEKLGKLPKRSAVTK</sequence>
<dbReference type="Gene3D" id="1.10.599.10">
    <property type="entry name" value="Aldehyde Ferredoxin Oxidoreductase Protein, subunit A, domain 3"/>
    <property type="match status" value="1"/>
</dbReference>
<dbReference type="InterPro" id="IPR001203">
    <property type="entry name" value="OxRdtase_Ald_Fedxn_C"/>
</dbReference>
<dbReference type="EMBL" id="CDRZ01000112">
    <property type="protein sequence ID" value="CEO88505.1"/>
    <property type="molecule type" value="Genomic_DNA"/>
</dbReference>
<gene>
    <name evidence="2" type="ORF">SSCH_20013</name>
</gene>
<feature type="domain" description="Aldehyde ferredoxin oxidoreductase C-terminal" evidence="1">
    <location>
        <begin position="29"/>
        <end position="108"/>
    </location>
</feature>
<dbReference type="GO" id="GO:0009055">
    <property type="term" value="F:electron transfer activity"/>
    <property type="evidence" value="ECO:0007669"/>
    <property type="project" value="InterPro"/>
</dbReference>
<dbReference type="InterPro" id="IPR036021">
    <property type="entry name" value="Tungsten_al_ferr_oxy-like_C"/>
</dbReference>
<reference evidence="3" key="1">
    <citation type="submission" date="2015-01" db="EMBL/GenBank/DDBJ databases">
        <authorList>
            <person name="Manzoor Shahid"/>
            <person name="Zubair Saima"/>
        </authorList>
    </citation>
    <scope>NUCLEOTIDE SEQUENCE [LARGE SCALE GENOMIC DNA]</scope>
    <source>
        <strain evidence="3">Sp3</strain>
    </source>
</reference>
<dbReference type="Pfam" id="PF01314">
    <property type="entry name" value="AFOR_C"/>
    <property type="match status" value="1"/>
</dbReference>
<evidence type="ECO:0000313" key="3">
    <source>
        <dbReference type="Proteomes" id="UP000046155"/>
    </source>
</evidence>
<evidence type="ECO:0000259" key="1">
    <source>
        <dbReference type="Pfam" id="PF01314"/>
    </source>
</evidence>
<dbReference type="InterPro" id="IPR013985">
    <property type="entry name" value="Ald_Fedxn_OxRdtase_dom3"/>
</dbReference>
<dbReference type="GO" id="GO:0051536">
    <property type="term" value="F:iron-sulfur cluster binding"/>
    <property type="evidence" value="ECO:0007669"/>
    <property type="project" value="InterPro"/>
</dbReference>
<name>A0A0B7MEL1_9FIRM</name>
<proteinExistence type="predicted"/>
<dbReference type="GO" id="GO:0016625">
    <property type="term" value="F:oxidoreductase activity, acting on the aldehyde or oxo group of donors, iron-sulfur protein as acceptor"/>
    <property type="evidence" value="ECO:0007669"/>
    <property type="project" value="InterPro"/>
</dbReference>
<dbReference type="OrthoDB" id="9763894at2"/>
<organism evidence="2 3">
    <name type="scientific">Syntrophaceticus schinkii</name>
    <dbReference type="NCBI Taxonomy" id="499207"/>
    <lineage>
        <taxon>Bacteria</taxon>
        <taxon>Bacillati</taxon>
        <taxon>Bacillota</taxon>
        <taxon>Clostridia</taxon>
        <taxon>Thermoanaerobacterales</taxon>
        <taxon>Thermoanaerobacterales Family III. Incertae Sedis</taxon>
        <taxon>Syntrophaceticus</taxon>
    </lineage>
</organism>
<accession>A0A0B7MEL1</accession>
<dbReference type="Proteomes" id="UP000046155">
    <property type="component" value="Unassembled WGS sequence"/>
</dbReference>